<dbReference type="Proteomes" id="UP000003577">
    <property type="component" value="Unassembled WGS sequence"/>
</dbReference>
<reference evidence="1 2" key="1">
    <citation type="submission" date="2007-03" db="EMBL/GenBank/DDBJ databases">
        <authorList>
            <person name="Fulton L."/>
            <person name="Clifton S."/>
            <person name="Fulton B."/>
            <person name="Xu J."/>
            <person name="Minx P."/>
            <person name="Pepin K.H."/>
            <person name="Johnson M."/>
            <person name="Thiruvilangam P."/>
            <person name="Bhonagiri V."/>
            <person name="Nash W.E."/>
            <person name="Mardis E.R."/>
            <person name="Wilson R.K."/>
        </authorList>
    </citation>
    <scope>NUCLEOTIDE SEQUENCE [LARGE SCALE GENOMIC DNA]</scope>
    <source>
        <strain evidence="1 2">ATCC 27756</strain>
    </source>
</reference>
<sequence length="66" mass="7631">GKKASKRIQQKSPAHLGGLNFHVGQLFIDKALMSYRDFQELRKLKWRKKSLDIPPLIYPNGIVKNI</sequence>
<feature type="non-terminal residue" evidence="1">
    <location>
        <position position="1"/>
    </location>
</feature>
<dbReference type="AlphaFoldDB" id="A5KRM1"/>
<reference evidence="1 2" key="2">
    <citation type="submission" date="2007-04" db="EMBL/GenBank/DDBJ databases">
        <title>Draft genome sequence of Ruminococcus torques (ATCC 27756).</title>
        <authorList>
            <person name="Sudarsanam P."/>
            <person name="Ley R."/>
            <person name="Guruge J."/>
            <person name="Turnbaugh P.J."/>
            <person name="Mahowald M."/>
            <person name="Liep D."/>
            <person name="Gordon J."/>
        </authorList>
    </citation>
    <scope>NUCLEOTIDE SEQUENCE [LARGE SCALE GENOMIC DNA]</scope>
    <source>
        <strain evidence="1 2">ATCC 27756</strain>
    </source>
</reference>
<dbReference type="HOGENOM" id="CLU_2837503_0_0_9"/>
<organism evidence="1 2">
    <name type="scientific">[Ruminococcus] torques ATCC 27756</name>
    <dbReference type="NCBI Taxonomy" id="411460"/>
    <lineage>
        <taxon>Bacteria</taxon>
        <taxon>Bacillati</taxon>
        <taxon>Bacillota</taxon>
        <taxon>Clostridia</taxon>
        <taxon>Lachnospirales</taxon>
        <taxon>Lachnospiraceae</taxon>
        <taxon>Mediterraneibacter</taxon>
    </lineage>
</organism>
<evidence type="ECO:0000313" key="2">
    <source>
        <dbReference type="Proteomes" id="UP000003577"/>
    </source>
</evidence>
<name>A5KRM1_9FIRM</name>
<protein>
    <submittedName>
        <fullName evidence="1">Uncharacterized protein</fullName>
    </submittedName>
</protein>
<proteinExistence type="predicted"/>
<gene>
    <name evidence="1" type="ORF">RUMTOR_02916</name>
</gene>
<dbReference type="EMBL" id="AAVP02000056">
    <property type="protein sequence ID" value="EDK22923.1"/>
    <property type="molecule type" value="Genomic_DNA"/>
</dbReference>
<accession>A5KRM1</accession>
<comment type="caution">
    <text evidence="1">The sequence shown here is derived from an EMBL/GenBank/DDBJ whole genome shotgun (WGS) entry which is preliminary data.</text>
</comment>
<dbReference type="PaxDb" id="411460-RUMTOR_02916"/>
<evidence type="ECO:0000313" key="1">
    <source>
        <dbReference type="EMBL" id="EDK22923.1"/>
    </source>
</evidence>